<feature type="region of interest" description="Disordered" evidence="1">
    <location>
        <begin position="126"/>
        <end position="198"/>
    </location>
</feature>
<organism evidence="3 4">
    <name type="scientific">Cutaneotrichosporon cavernicola</name>
    <dbReference type="NCBI Taxonomy" id="279322"/>
    <lineage>
        <taxon>Eukaryota</taxon>
        <taxon>Fungi</taxon>
        <taxon>Dikarya</taxon>
        <taxon>Basidiomycota</taxon>
        <taxon>Agaricomycotina</taxon>
        <taxon>Tremellomycetes</taxon>
        <taxon>Trichosporonales</taxon>
        <taxon>Trichosporonaceae</taxon>
        <taxon>Cutaneotrichosporon</taxon>
    </lineage>
</organism>
<feature type="region of interest" description="Disordered" evidence="1">
    <location>
        <begin position="1"/>
        <end position="101"/>
    </location>
</feature>
<name>A0AA48L137_9TREE</name>
<protein>
    <submittedName>
        <fullName evidence="3">Uncharacterized protein</fullName>
    </submittedName>
</protein>
<dbReference type="EMBL" id="AP028212">
    <property type="protein sequence ID" value="BEI88342.1"/>
    <property type="molecule type" value="Genomic_DNA"/>
</dbReference>
<feature type="transmembrane region" description="Helical" evidence="2">
    <location>
        <begin position="325"/>
        <end position="345"/>
    </location>
</feature>
<evidence type="ECO:0000313" key="3">
    <source>
        <dbReference type="EMBL" id="BEI88342.1"/>
    </source>
</evidence>
<accession>A0AA48L137</accession>
<dbReference type="KEGG" id="ccac:CcaHIS019_0110600"/>
<evidence type="ECO:0000313" key="4">
    <source>
        <dbReference type="Proteomes" id="UP001233271"/>
    </source>
</evidence>
<feature type="compositionally biased region" description="Polar residues" evidence="1">
    <location>
        <begin position="35"/>
        <end position="48"/>
    </location>
</feature>
<evidence type="ECO:0000256" key="2">
    <source>
        <dbReference type="SAM" id="Phobius"/>
    </source>
</evidence>
<sequence length="353" mass="38281">MAARIPQMYEVRRAHAPSHPAPPSPPSPHSPHSPNTNPFATPNASVTNLAAPAANADRNSTNLSSIGGLLMSAGDWESDEPKPRNRARSSTIVQSQPPEYSSMTLHARVQSFDGDQMEDNHRSFFSDVSDIAPTRVGANPPRVTPGPPPRGDSLPKPNGVNFPMPASSTGANQAPFPQQQQSYPTQPTSILQPRPQHPAQRPAVQVALPVFAGAAPVSPMLAAPPRAHFSPMAPSLSPSNDNASIRGHDYLREKNATFREGEEEVFTPFSPRARQAGPRTRVAGRKSIYSTVDFWKRLSTVAKSHDKESSFLAERRRTIWRNPMFVVPLILTLIAVAAIIVYVVVKVSSLKSV</sequence>
<evidence type="ECO:0000256" key="1">
    <source>
        <dbReference type="SAM" id="MobiDB-lite"/>
    </source>
</evidence>
<feature type="compositionally biased region" description="Low complexity" evidence="1">
    <location>
        <begin position="175"/>
        <end position="198"/>
    </location>
</feature>
<feature type="compositionally biased region" description="Pro residues" evidence="1">
    <location>
        <begin position="19"/>
        <end position="31"/>
    </location>
</feature>
<dbReference type="GeneID" id="85492213"/>
<keyword evidence="2" id="KW-0472">Membrane</keyword>
<proteinExistence type="predicted"/>
<dbReference type="Proteomes" id="UP001233271">
    <property type="component" value="Chromosome 1"/>
</dbReference>
<dbReference type="RefSeq" id="XP_060453608.1">
    <property type="nucleotide sequence ID" value="XM_060596635.1"/>
</dbReference>
<reference evidence="3" key="1">
    <citation type="journal article" date="2023" name="BMC Genomics">
        <title>Chromosome-level genome assemblies of Cutaneotrichosporon spp. (Trichosporonales, Basidiomycota) reveal imbalanced evolution between nucleotide sequences and chromosome synteny.</title>
        <authorList>
            <person name="Kobayashi Y."/>
            <person name="Kayamori A."/>
            <person name="Aoki K."/>
            <person name="Shiwa Y."/>
            <person name="Matsutani M."/>
            <person name="Fujita N."/>
            <person name="Sugita T."/>
            <person name="Iwasaki W."/>
            <person name="Tanaka N."/>
            <person name="Takashima M."/>
        </authorList>
    </citation>
    <scope>NUCLEOTIDE SEQUENCE</scope>
    <source>
        <strain evidence="3">HIS019</strain>
    </source>
</reference>
<keyword evidence="2" id="KW-0812">Transmembrane</keyword>
<dbReference type="AlphaFoldDB" id="A0AA48L137"/>
<keyword evidence="4" id="KW-1185">Reference proteome</keyword>
<keyword evidence="2" id="KW-1133">Transmembrane helix</keyword>
<feature type="compositionally biased region" description="Polar residues" evidence="1">
    <location>
        <begin position="88"/>
        <end position="101"/>
    </location>
</feature>
<gene>
    <name evidence="3" type="ORF">CcaverHIS019_0110600</name>
</gene>